<dbReference type="SUPFAM" id="SSF52540">
    <property type="entry name" value="P-loop containing nucleoside triphosphate hydrolases"/>
    <property type="match status" value="1"/>
</dbReference>
<dbReference type="AlphaFoldDB" id="A0A645FY20"/>
<keyword evidence="2" id="KW-0067">ATP-binding</keyword>
<dbReference type="InterPro" id="IPR027785">
    <property type="entry name" value="UvrD-like_helicase_C"/>
</dbReference>
<gene>
    <name evidence="2" type="primary">helD_17</name>
    <name evidence="2" type="ORF">SDC9_164150</name>
</gene>
<dbReference type="Gene3D" id="3.40.50.300">
    <property type="entry name" value="P-loop containing nucleotide triphosphate hydrolases"/>
    <property type="match status" value="1"/>
</dbReference>
<organism evidence="2">
    <name type="scientific">bioreactor metagenome</name>
    <dbReference type="NCBI Taxonomy" id="1076179"/>
    <lineage>
        <taxon>unclassified sequences</taxon>
        <taxon>metagenomes</taxon>
        <taxon>ecological metagenomes</taxon>
    </lineage>
</organism>
<accession>A0A645FY20</accession>
<keyword evidence="2" id="KW-0378">Hydrolase</keyword>
<dbReference type="GO" id="GO:0016787">
    <property type="term" value="F:hydrolase activity"/>
    <property type="evidence" value="ECO:0007669"/>
    <property type="project" value="UniProtKB-KW"/>
</dbReference>
<comment type="caution">
    <text evidence="2">The sequence shown here is derived from an EMBL/GenBank/DDBJ whole genome shotgun (WGS) entry which is preliminary data.</text>
</comment>
<keyword evidence="2" id="KW-0547">Nucleotide-binding</keyword>
<proteinExistence type="predicted"/>
<feature type="domain" description="UvrD-like helicase C-terminal" evidence="1">
    <location>
        <begin position="93"/>
        <end position="135"/>
    </location>
</feature>
<dbReference type="EC" id="3.6.4.12" evidence="2"/>
<evidence type="ECO:0000313" key="2">
    <source>
        <dbReference type="EMBL" id="MPN16803.1"/>
    </source>
</evidence>
<keyword evidence="2" id="KW-0347">Helicase</keyword>
<name>A0A645FY20_9ZZZZ</name>
<dbReference type="InterPro" id="IPR027417">
    <property type="entry name" value="P-loop_NTPase"/>
</dbReference>
<sequence>MEYANKFLKEDKIVPIVRSGKKVIEKNFPSHKALVEEIYSNLQTLTKEGFESIAIVCKNLQETEKISASIKSRTKLKVIDREDIIYNKGEVALPSYFAKGLEFDAVIVVKSQEDAEEDKMAYVMATRALHELYVYNV</sequence>
<dbReference type="GO" id="GO:0003678">
    <property type="term" value="F:DNA helicase activity"/>
    <property type="evidence" value="ECO:0007669"/>
    <property type="project" value="UniProtKB-EC"/>
</dbReference>
<dbReference type="EMBL" id="VSSQ01063801">
    <property type="protein sequence ID" value="MPN16803.1"/>
    <property type="molecule type" value="Genomic_DNA"/>
</dbReference>
<protein>
    <submittedName>
        <fullName evidence="2">DNA helicase IV</fullName>
        <ecNumber evidence="2">3.6.4.12</ecNumber>
    </submittedName>
</protein>
<reference evidence="2" key="1">
    <citation type="submission" date="2019-08" db="EMBL/GenBank/DDBJ databases">
        <authorList>
            <person name="Kucharzyk K."/>
            <person name="Murdoch R.W."/>
            <person name="Higgins S."/>
            <person name="Loffler F."/>
        </authorList>
    </citation>
    <scope>NUCLEOTIDE SEQUENCE</scope>
</reference>
<dbReference type="Pfam" id="PF13538">
    <property type="entry name" value="UvrD_C_2"/>
    <property type="match status" value="1"/>
</dbReference>
<evidence type="ECO:0000259" key="1">
    <source>
        <dbReference type="Pfam" id="PF13538"/>
    </source>
</evidence>